<evidence type="ECO:0000313" key="1">
    <source>
        <dbReference type="EMBL" id="OYD14320.1"/>
    </source>
</evidence>
<protein>
    <recommendedName>
        <fullName evidence="3">Osmotically inducible protein OsmC</fullName>
    </recommendedName>
</protein>
<evidence type="ECO:0000313" key="2">
    <source>
        <dbReference type="Proteomes" id="UP000215559"/>
    </source>
</evidence>
<gene>
    <name evidence="1" type="ORF">CH330_08920</name>
</gene>
<dbReference type="InterPro" id="IPR003718">
    <property type="entry name" value="OsmC/Ohr_fam"/>
</dbReference>
<dbReference type="SUPFAM" id="SSF82784">
    <property type="entry name" value="OsmC-like"/>
    <property type="match status" value="1"/>
</dbReference>
<dbReference type="InterPro" id="IPR036102">
    <property type="entry name" value="OsmC/Ohrsf"/>
</dbReference>
<reference evidence="1 2" key="1">
    <citation type="submission" date="2017-07" db="EMBL/GenBank/DDBJ databases">
        <title>Recovery of genomes from metagenomes via a dereplication, aggregation, and scoring strategy.</title>
        <authorList>
            <person name="Sieber C.M."/>
            <person name="Probst A.J."/>
            <person name="Sharrar A."/>
            <person name="Thomas B.C."/>
            <person name="Hess M."/>
            <person name="Tringe S.G."/>
            <person name="Banfield J.F."/>
        </authorList>
    </citation>
    <scope>NUCLEOTIDE SEQUENCE [LARGE SCALE GENOMIC DNA]</scope>
    <source>
        <strain evidence="1">JGI_Cruoil_03_51_56</strain>
    </source>
</reference>
<name>A0A235BP86_UNCW3</name>
<dbReference type="InterPro" id="IPR015946">
    <property type="entry name" value="KH_dom-like_a/b"/>
</dbReference>
<dbReference type="Proteomes" id="UP000215559">
    <property type="component" value="Unassembled WGS sequence"/>
</dbReference>
<evidence type="ECO:0008006" key="3">
    <source>
        <dbReference type="Google" id="ProtNLM"/>
    </source>
</evidence>
<dbReference type="PANTHER" id="PTHR34352">
    <property type="entry name" value="PROTEIN YHFA"/>
    <property type="match status" value="1"/>
</dbReference>
<dbReference type="Pfam" id="PF02566">
    <property type="entry name" value="OsmC"/>
    <property type="match status" value="1"/>
</dbReference>
<proteinExistence type="predicted"/>
<dbReference type="PANTHER" id="PTHR34352:SF1">
    <property type="entry name" value="PROTEIN YHFA"/>
    <property type="match status" value="1"/>
</dbReference>
<organism evidence="1 2">
    <name type="scientific">candidate division WOR-3 bacterium JGI_Cruoil_03_51_56</name>
    <dbReference type="NCBI Taxonomy" id="1973747"/>
    <lineage>
        <taxon>Bacteria</taxon>
        <taxon>Bacteria division WOR-3</taxon>
    </lineage>
</organism>
<sequence>MAAQAKARWTGQGLQFIASSWSNHGLTMDASEKVGGTDTGPRPMEVLLFSLAGCTGMDVVSLLKKMHVDFTGLEINIQAEMADKHPKVYTRIDLEYVVTGHNIDKIKLKKAIDLSQKKYCPVSEMLRKHCPVNYLYRTVET</sequence>
<dbReference type="Gene3D" id="3.30.300.20">
    <property type="match status" value="1"/>
</dbReference>
<dbReference type="AlphaFoldDB" id="A0A235BP86"/>
<dbReference type="EMBL" id="NOZP01000166">
    <property type="protein sequence ID" value="OYD14320.1"/>
    <property type="molecule type" value="Genomic_DNA"/>
</dbReference>
<accession>A0A235BP86</accession>
<comment type="caution">
    <text evidence="1">The sequence shown here is derived from an EMBL/GenBank/DDBJ whole genome shotgun (WGS) entry which is preliminary data.</text>
</comment>